<dbReference type="InterPro" id="IPR036737">
    <property type="entry name" value="OmpA-like_sf"/>
</dbReference>
<feature type="signal peptide" evidence="5">
    <location>
        <begin position="1"/>
        <end position="18"/>
    </location>
</feature>
<feature type="domain" description="OmpA-like" evidence="6">
    <location>
        <begin position="227"/>
        <end position="342"/>
    </location>
</feature>
<evidence type="ECO:0000256" key="5">
    <source>
        <dbReference type="SAM" id="SignalP"/>
    </source>
</evidence>
<name>A0A514BY73_9GAMM</name>
<dbReference type="InterPro" id="IPR006665">
    <property type="entry name" value="OmpA-like"/>
</dbReference>
<accession>A0A514BY73</accession>
<dbReference type="EMBL" id="CP041242">
    <property type="protein sequence ID" value="QDH71939.1"/>
    <property type="molecule type" value="Genomic_DNA"/>
</dbReference>
<dbReference type="SUPFAM" id="SSF103088">
    <property type="entry name" value="OmpA-like"/>
    <property type="match status" value="1"/>
</dbReference>
<comment type="subcellular location">
    <subcellularLocation>
        <location evidence="1">Cell outer membrane</location>
    </subcellularLocation>
</comment>
<dbReference type="CDD" id="cd07185">
    <property type="entry name" value="OmpA_C-like"/>
    <property type="match status" value="1"/>
</dbReference>
<evidence type="ECO:0000256" key="2">
    <source>
        <dbReference type="ARBA" id="ARBA00023136"/>
    </source>
</evidence>
<dbReference type="GO" id="GO:0009279">
    <property type="term" value="C:cell outer membrane"/>
    <property type="evidence" value="ECO:0007669"/>
    <property type="project" value="UniProtKB-SubCell"/>
</dbReference>
<feature type="chain" id="PRO_5022172743" evidence="5">
    <location>
        <begin position="19"/>
        <end position="342"/>
    </location>
</feature>
<dbReference type="Proteomes" id="UP000317199">
    <property type="component" value="Chromosome"/>
</dbReference>
<keyword evidence="5" id="KW-0732">Signal</keyword>
<reference evidence="7 8" key="1">
    <citation type="submission" date="2019-06" db="EMBL/GenBank/DDBJ databases">
        <title>Lysobacter alkalisoli sp. nov. isolated from saline-alkali soil.</title>
        <authorList>
            <person name="Sun J.-Q."/>
            <person name="Xu L."/>
        </authorList>
    </citation>
    <scope>NUCLEOTIDE SEQUENCE [LARGE SCALE GENOMIC DNA]</scope>
    <source>
        <strain evidence="7 8">SJ-36</strain>
    </source>
</reference>
<evidence type="ECO:0000313" key="8">
    <source>
        <dbReference type="Proteomes" id="UP000317199"/>
    </source>
</evidence>
<dbReference type="PRINTS" id="PR01023">
    <property type="entry name" value="NAFLGMOTY"/>
</dbReference>
<dbReference type="PANTHER" id="PTHR30329:SF21">
    <property type="entry name" value="LIPOPROTEIN YIAD-RELATED"/>
    <property type="match status" value="1"/>
</dbReference>
<evidence type="ECO:0000256" key="3">
    <source>
        <dbReference type="ARBA" id="ARBA00023237"/>
    </source>
</evidence>
<keyword evidence="3" id="KW-0998">Cell outer membrane</keyword>
<dbReference type="PRINTS" id="PR01021">
    <property type="entry name" value="OMPADOMAIN"/>
</dbReference>
<sequence length="342" mass="36453">MNVPASVLVLLVLGLALAGCSQPVEEPEAQAVTSVDSATTGADVDAAPAAAPAVDSATEFDITSVPVSQAALGEFPYFALPTGYEPRSWEARDFDRFPFWVGDRFEWVEGKLWSTFIGAVDGKKMSQYEVKRNLDHVIAGAGGTKIFEGQVPNAAVESLGRGIMVEHNTGLGGIASEPSTVWLLRRPDRNIWVYLNTYSAGGSLAIAESEAFLPTAALIPASELRQKLNADGRIALQVNFAIDKADILSESQPQIEQVLQLLREDSTLKLSVNGHTDSTGDANHNQALSEARAQAVVAALVEQGIDAARLEAAGFGQSQPVADNDTEAGKAQNRRVELMRLP</sequence>
<dbReference type="Gene3D" id="3.30.1330.60">
    <property type="entry name" value="OmpA-like domain"/>
    <property type="match status" value="1"/>
</dbReference>
<dbReference type="InterPro" id="IPR050330">
    <property type="entry name" value="Bact_OuterMem_StrucFunc"/>
</dbReference>
<gene>
    <name evidence="7" type="ORF">FKV23_16995</name>
</gene>
<protein>
    <submittedName>
        <fullName evidence="7">OmpA family protein</fullName>
    </submittedName>
</protein>
<dbReference type="PROSITE" id="PS51123">
    <property type="entry name" value="OMPA_2"/>
    <property type="match status" value="1"/>
</dbReference>
<dbReference type="Pfam" id="PF00691">
    <property type="entry name" value="OmpA"/>
    <property type="match status" value="1"/>
</dbReference>
<evidence type="ECO:0000256" key="1">
    <source>
        <dbReference type="ARBA" id="ARBA00004442"/>
    </source>
</evidence>
<dbReference type="InterPro" id="IPR006664">
    <property type="entry name" value="OMP_bac"/>
</dbReference>
<dbReference type="OrthoDB" id="9792021at2"/>
<proteinExistence type="predicted"/>
<evidence type="ECO:0000259" key="6">
    <source>
        <dbReference type="PROSITE" id="PS51123"/>
    </source>
</evidence>
<evidence type="ECO:0000256" key="4">
    <source>
        <dbReference type="PROSITE-ProRule" id="PRU00473"/>
    </source>
</evidence>
<evidence type="ECO:0000313" key="7">
    <source>
        <dbReference type="EMBL" id="QDH71939.1"/>
    </source>
</evidence>
<dbReference type="KEGG" id="lyj:FKV23_16995"/>
<keyword evidence="8" id="KW-1185">Reference proteome</keyword>
<organism evidence="7 8">
    <name type="scientific">Marilutibacter alkalisoli</name>
    <dbReference type="NCBI Taxonomy" id="2591633"/>
    <lineage>
        <taxon>Bacteria</taxon>
        <taxon>Pseudomonadati</taxon>
        <taxon>Pseudomonadota</taxon>
        <taxon>Gammaproteobacteria</taxon>
        <taxon>Lysobacterales</taxon>
        <taxon>Lysobacteraceae</taxon>
        <taxon>Marilutibacter</taxon>
    </lineage>
</organism>
<keyword evidence="2 4" id="KW-0472">Membrane</keyword>
<dbReference type="AlphaFoldDB" id="A0A514BY73"/>
<dbReference type="PANTHER" id="PTHR30329">
    <property type="entry name" value="STATOR ELEMENT OF FLAGELLAR MOTOR COMPLEX"/>
    <property type="match status" value="1"/>
</dbReference>